<dbReference type="PANTHER" id="PTHR12558:SF13">
    <property type="entry name" value="CELL DIVISION CYCLE PROTEIN 27 HOMOLOG"/>
    <property type="match status" value="1"/>
</dbReference>
<dbReference type="InterPro" id="IPR057306">
    <property type="entry name" value="B-barrel_PelB_C"/>
</dbReference>
<dbReference type="AlphaFoldDB" id="A0AAE3L1D1"/>
<feature type="repeat" description="TPR" evidence="1">
    <location>
        <begin position="660"/>
        <end position="693"/>
    </location>
</feature>
<dbReference type="EMBL" id="JANUCT010000005">
    <property type="protein sequence ID" value="MCS3903011.1"/>
    <property type="molecule type" value="Genomic_DNA"/>
</dbReference>
<evidence type="ECO:0000256" key="2">
    <source>
        <dbReference type="SAM" id="Phobius"/>
    </source>
</evidence>
<keyword evidence="2" id="KW-0472">Membrane</keyword>
<sequence>MAEPTASRRPATLINPLALVGLVAILALVLYVLFPLHHQIIRETPESAGSDSVSISYKENLLRATPDDPELILGLAREYRAAARFAEALALLERIEQASPEIAWLRFRLAVQIFNSVPADTLEHDAGRLLMERYSKALPLDDLSAEQLETLAVDWLAVERPDRAAAIYERLAAVSPDQRYSAWQKAARWWLAAGDNRRAAEALRRVHEQAPDRAAAVEAAERSLTVQRQVDESVALSWARDLLARYPDTLVLLDKGIEIARAHNAVPEMLQWSARFSALQPDSRAALERRIEIELATNHLERAAGSLRRLRDAYPDDTGVRKQLALVEEWVGNHQRALTQWQFVARSEVNPAHDQEVIRLARMLNDDAAVLAALERGYRHYGLDTEQRWTMIEILDHMGRPEQSIDYLQRWSTAGRMPERFWHKLAWLHEARGELDAALNTWTRYASEYDRDVTETLARARLHVRLWQPNKAQAVMASLNATPPADATEFWQLYGQLAWQAADMARVRDAYWQLHENGELDVTGYLRLIQTAFATGATQEAMIATRTGWQRHRDPEIIVTALTAASQAQQTEAVAELFRLAAKHPEALADNSNYWQLYGEYLYSQGQLDKAHDAYRKALAIRPHDSGLQAAMIYLLADSRRYAELEQALERWAGTARQSAELWPAYAVAYTALEKPRLALPWYQRAVKANPQNAMLLLDYADSLEWLGRHDSALRMRRHAVALLRQQFWSMEANETTQSTLMARLIPATSLFPVATRRALLVRMLTEPAAGDGRTGDTAAADTGLLLTWYLDQAMPAYARYWHQRAQLQRLDTELWQQLSLALQANDEAAIQAILVADAERGALDVNDRVTALRRLDHNGSAQRLALDHIGDDALTRASHRNLKRQAAELYREMPQNTGVELEMGALGDLDLLTERAWLTRSTESWTFTFEGGAVQFDDSALDADLTGLDQPAYIGTQVQWRQRRGQTGLRLRYSEASDADTLSLGLSQRWQLTRRLGIDAFASLRDEAIETGELRALGTRDRLGIGFDWSPTARDTLSINAAYNSYNTREDANHLGDGYQLEAVASRALMTGPTYQLTTRVLATTQQNSPVGSLPDDVARRLPAGSVGGDVVPDEYSFIGAGISFSRGLPGSDYPLVASPRFQLNLDAGYVSPDSSFGASASGAVGVSVIGSDELSLEASYSQSGTAAASSSYGVMLKYQYFFGR</sequence>
<keyword evidence="1" id="KW-0802">TPR repeat</keyword>
<dbReference type="InterPro" id="IPR011990">
    <property type="entry name" value="TPR-like_helical_dom_sf"/>
</dbReference>
<dbReference type="Pfam" id="PF13429">
    <property type="entry name" value="TPR_15"/>
    <property type="match status" value="1"/>
</dbReference>
<proteinExistence type="predicted"/>
<dbReference type="InterPro" id="IPR003107">
    <property type="entry name" value="HAT"/>
</dbReference>
<protein>
    <submittedName>
        <fullName evidence="4">Tetratricopeptide (TPR) repeat protein</fullName>
    </submittedName>
</protein>
<gene>
    <name evidence="4" type="ORF">J2T55_001019</name>
</gene>
<feature type="domain" description="PelB C-terminal" evidence="3">
    <location>
        <begin position="893"/>
        <end position="1203"/>
    </location>
</feature>
<comment type="caution">
    <text evidence="4">The sequence shown here is derived from an EMBL/GenBank/DDBJ whole genome shotgun (WGS) entry which is preliminary data.</text>
</comment>
<keyword evidence="2" id="KW-0812">Transmembrane</keyword>
<dbReference type="SMART" id="SM00386">
    <property type="entry name" value="HAT"/>
    <property type="match status" value="3"/>
</dbReference>
<keyword evidence="5" id="KW-1185">Reference proteome</keyword>
<feature type="repeat" description="TPR" evidence="1">
    <location>
        <begin position="592"/>
        <end position="625"/>
    </location>
</feature>
<dbReference type="GO" id="GO:0006396">
    <property type="term" value="P:RNA processing"/>
    <property type="evidence" value="ECO:0007669"/>
    <property type="project" value="InterPro"/>
</dbReference>
<dbReference type="SMART" id="SM00028">
    <property type="entry name" value="TPR"/>
    <property type="match status" value="6"/>
</dbReference>
<dbReference type="SUPFAM" id="SSF48452">
    <property type="entry name" value="TPR-like"/>
    <property type="match status" value="4"/>
</dbReference>
<dbReference type="RefSeq" id="WP_259054617.1">
    <property type="nucleotide sequence ID" value="NZ_JANUCT010000005.1"/>
</dbReference>
<dbReference type="Proteomes" id="UP001204445">
    <property type="component" value="Unassembled WGS sequence"/>
</dbReference>
<dbReference type="Pfam" id="PF24604">
    <property type="entry name" value="B-barrel_PelB_C"/>
    <property type="match status" value="1"/>
</dbReference>
<keyword evidence="2" id="KW-1133">Transmembrane helix</keyword>
<evidence type="ECO:0000313" key="5">
    <source>
        <dbReference type="Proteomes" id="UP001204445"/>
    </source>
</evidence>
<evidence type="ECO:0000256" key="1">
    <source>
        <dbReference type="PROSITE-ProRule" id="PRU00339"/>
    </source>
</evidence>
<evidence type="ECO:0000259" key="3">
    <source>
        <dbReference type="Pfam" id="PF24604"/>
    </source>
</evidence>
<dbReference type="Gene3D" id="1.25.40.10">
    <property type="entry name" value="Tetratricopeptide repeat domain"/>
    <property type="match status" value="3"/>
</dbReference>
<dbReference type="InterPro" id="IPR019734">
    <property type="entry name" value="TPR_rpt"/>
</dbReference>
<dbReference type="PROSITE" id="PS50005">
    <property type="entry name" value="TPR"/>
    <property type="match status" value="2"/>
</dbReference>
<feature type="transmembrane region" description="Helical" evidence="2">
    <location>
        <begin position="12"/>
        <end position="34"/>
    </location>
</feature>
<accession>A0AAE3L1D1</accession>
<evidence type="ECO:0000313" key="4">
    <source>
        <dbReference type="EMBL" id="MCS3903011.1"/>
    </source>
</evidence>
<dbReference type="PANTHER" id="PTHR12558">
    <property type="entry name" value="CELL DIVISION CYCLE 16,23,27"/>
    <property type="match status" value="1"/>
</dbReference>
<organism evidence="4 5">
    <name type="scientific">Methylohalomonas lacus</name>
    <dbReference type="NCBI Taxonomy" id="398773"/>
    <lineage>
        <taxon>Bacteria</taxon>
        <taxon>Pseudomonadati</taxon>
        <taxon>Pseudomonadota</taxon>
        <taxon>Gammaproteobacteria</taxon>
        <taxon>Methylohalomonadales</taxon>
        <taxon>Methylohalomonadaceae</taxon>
        <taxon>Methylohalomonas</taxon>
    </lineage>
</organism>
<name>A0AAE3L1D1_9GAMM</name>
<reference evidence="4" key="1">
    <citation type="submission" date="2022-08" db="EMBL/GenBank/DDBJ databases">
        <title>Genomic Encyclopedia of Type Strains, Phase III (KMG-III): the genomes of soil and plant-associated and newly described type strains.</title>
        <authorList>
            <person name="Whitman W."/>
        </authorList>
    </citation>
    <scope>NUCLEOTIDE SEQUENCE</scope>
    <source>
        <strain evidence="4">HMT 1</strain>
    </source>
</reference>